<evidence type="ECO:0000259" key="1">
    <source>
        <dbReference type="Pfam" id="PF12680"/>
    </source>
</evidence>
<name>A0ABP9NVX2_9PSEU</name>
<gene>
    <name evidence="2" type="ORF">GCM10023320_62700</name>
</gene>
<dbReference type="Gene3D" id="3.10.450.50">
    <property type="match status" value="1"/>
</dbReference>
<dbReference type="InterPro" id="IPR032710">
    <property type="entry name" value="NTF2-like_dom_sf"/>
</dbReference>
<keyword evidence="3" id="KW-1185">Reference proteome</keyword>
<proteinExistence type="predicted"/>
<feature type="domain" description="SnoaL-like" evidence="1">
    <location>
        <begin position="13"/>
        <end position="112"/>
    </location>
</feature>
<dbReference type="Proteomes" id="UP001500804">
    <property type="component" value="Unassembled WGS sequence"/>
</dbReference>
<organism evidence="2 3">
    <name type="scientific">Pseudonocardia adelaidensis</name>
    <dbReference type="NCBI Taxonomy" id="648754"/>
    <lineage>
        <taxon>Bacteria</taxon>
        <taxon>Bacillati</taxon>
        <taxon>Actinomycetota</taxon>
        <taxon>Actinomycetes</taxon>
        <taxon>Pseudonocardiales</taxon>
        <taxon>Pseudonocardiaceae</taxon>
        <taxon>Pseudonocardia</taxon>
    </lineage>
</organism>
<evidence type="ECO:0000313" key="2">
    <source>
        <dbReference type="EMBL" id="GAA5134620.1"/>
    </source>
</evidence>
<accession>A0ABP9NVX2</accession>
<dbReference type="RefSeq" id="WP_345610002.1">
    <property type="nucleotide sequence ID" value="NZ_BAABJO010000030.1"/>
</dbReference>
<dbReference type="Pfam" id="PF12680">
    <property type="entry name" value="SnoaL_2"/>
    <property type="match status" value="1"/>
</dbReference>
<dbReference type="EMBL" id="BAABJO010000030">
    <property type="protein sequence ID" value="GAA5134620.1"/>
    <property type="molecule type" value="Genomic_DNA"/>
</dbReference>
<protein>
    <recommendedName>
        <fullName evidence="1">SnoaL-like domain-containing protein</fullName>
    </recommendedName>
</protein>
<reference evidence="3" key="1">
    <citation type="journal article" date="2019" name="Int. J. Syst. Evol. Microbiol.">
        <title>The Global Catalogue of Microorganisms (GCM) 10K type strain sequencing project: providing services to taxonomists for standard genome sequencing and annotation.</title>
        <authorList>
            <consortium name="The Broad Institute Genomics Platform"/>
            <consortium name="The Broad Institute Genome Sequencing Center for Infectious Disease"/>
            <person name="Wu L."/>
            <person name="Ma J."/>
        </authorList>
    </citation>
    <scope>NUCLEOTIDE SEQUENCE [LARGE SCALE GENOMIC DNA]</scope>
    <source>
        <strain evidence="3">JCM 18302</strain>
    </source>
</reference>
<dbReference type="InterPro" id="IPR037401">
    <property type="entry name" value="SnoaL-like"/>
</dbReference>
<comment type="caution">
    <text evidence="2">The sequence shown here is derived from an EMBL/GenBank/DDBJ whole genome shotgun (WGS) entry which is preliminary data.</text>
</comment>
<sequence>MSTRPEELHPALTTAYNAGDLESMLALYDPKAVFVIKPGRITDGPAELRTALRRLIELRGHLTIHPHAFVRSDDVVLVLGKYTLSGHRRDGTPLELESRFADVLRRQPDGRWLLAVDNGFNGD</sequence>
<evidence type="ECO:0000313" key="3">
    <source>
        <dbReference type="Proteomes" id="UP001500804"/>
    </source>
</evidence>
<dbReference type="SUPFAM" id="SSF54427">
    <property type="entry name" value="NTF2-like"/>
    <property type="match status" value="1"/>
</dbReference>